<dbReference type="RefSeq" id="WP_088264881.1">
    <property type="nucleotide sequence ID" value="NZ_JASZ02000035.1"/>
</dbReference>
<dbReference type="InterPro" id="IPR050090">
    <property type="entry name" value="Tyrosine_recombinase_XerCD"/>
</dbReference>
<accession>A0A246B734</accession>
<comment type="similarity">
    <text evidence="1">Belongs to the 'phage' integrase family.</text>
</comment>
<dbReference type="GO" id="GO:0006310">
    <property type="term" value="P:DNA recombination"/>
    <property type="evidence" value="ECO:0007669"/>
    <property type="project" value="UniProtKB-KW"/>
</dbReference>
<evidence type="ECO:0000256" key="2">
    <source>
        <dbReference type="ARBA" id="ARBA00023125"/>
    </source>
</evidence>
<proteinExistence type="inferred from homology"/>
<dbReference type="Pfam" id="PF00589">
    <property type="entry name" value="Phage_integrase"/>
    <property type="match status" value="1"/>
</dbReference>
<dbReference type="InterPro" id="IPR010998">
    <property type="entry name" value="Integrase_recombinase_N"/>
</dbReference>
<feature type="domain" description="Tyr recombinase" evidence="4">
    <location>
        <begin position="212"/>
        <end position="399"/>
    </location>
</feature>
<gene>
    <name evidence="5" type="ORF">AP75_12345</name>
</gene>
<reference evidence="5 6" key="1">
    <citation type="submission" date="2017-05" db="EMBL/GenBank/DDBJ databases">
        <title>Genome of Chryseobacterium haifense.</title>
        <authorList>
            <person name="Newman J.D."/>
        </authorList>
    </citation>
    <scope>NUCLEOTIDE SEQUENCE [LARGE SCALE GENOMIC DNA]</scope>
    <source>
        <strain evidence="5 6">DSM 19056</strain>
    </source>
</reference>
<dbReference type="SUPFAM" id="SSF56349">
    <property type="entry name" value="DNA breaking-rejoining enzymes"/>
    <property type="match status" value="1"/>
</dbReference>
<dbReference type="InterPro" id="IPR002104">
    <property type="entry name" value="Integrase_catalytic"/>
</dbReference>
<evidence type="ECO:0000259" key="4">
    <source>
        <dbReference type="PROSITE" id="PS51898"/>
    </source>
</evidence>
<comment type="caution">
    <text evidence="5">The sequence shown here is derived from an EMBL/GenBank/DDBJ whole genome shotgun (WGS) entry which is preliminary data.</text>
</comment>
<dbReference type="Gene3D" id="1.10.150.130">
    <property type="match status" value="1"/>
</dbReference>
<dbReference type="InterPro" id="IPR011010">
    <property type="entry name" value="DNA_brk_join_enz"/>
</dbReference>
<dbReference type="InterPro" id="IPR025269">
    <property type="entry name" value="SAM-like_dom"/>
</dbReference>
<sequence length="403" mass="46957">MTTFQFTLKNGSKANGEKSIVALFIKDRKNTSLSIQKSCKEEQWSFETERVKKSHPEYQKINTFIEKYKVIIQKIIDDLEDENIQYTLPDLIDRIKNFKGKGKTKTFTEFISENTENLKSLDKLGSAKIEKQTLQSLQTFLGKKDIGFNELSFQCLKKYENYCVLKGNKPATIGMRLRTIRYIFNLAIKSKIIKESQYPFKEYKISSVKSTSKKEFLTQEEIGKLVNYEPANEYEQFAKDMFLFSYYGRGINFIDVLKLEKNGIYNDTVSYLRTKTGVAVRFKLTEISKEIIERYQSEPESKLIFRILKDNNTEVAYVKNKSAKYLQVYVNPYLKTMMSKLKISKNITYYCARHSFATALKFNNVSIEIIREALGHKDINSTMSYLNSLPDAKLDKIIEDVIK</sequence>
<evidence type="ECO:0000256" key="1">
    <source>
        <dbReference type="ARBA" id="ARBA00008857"/>
    </source>
</evidence>
<evidence type="ECO:0000256" key="3">
    <source>
        <dbReference type="ARBA" id="ARBA00023172"/>
    </source>
</evidence>
<dbReference type="CDD" id="cd01185">
    <property type="entry name" value="INTN1_C_like"/>
    <property type="match status" value="1"/>
</dbReference>
<dbReference type="Proteomes" id="UP000197587">
    <property type="component" value="Unassembled WGS sequence"/>
</dbReference>
<keyword evidence="2" id="KW-0238">DNA-binding</keyword>
<dbReference type="InterPro" id="IPR013762">
    <property type="entry name" value="Integrase-like_cat_sf"/>
</dbReference>
<dbReference type="Pfam" id="PF13102">
    <property type="entry name" value="Phage_int_SAM_5"/>
    <property type="match status" value="1"/>
</dbReference>
<dbReference type="GO" id="GO:0003677">
    <property type="term" value="F:DNA binding"/>
    <property type="evidence" value="ECO:0007669"/>
    <property type="project" value="UniProtKB-KW"/>
</dbReference>
<name>A0A246B734_9FLAO</name>
<dbReference type="Pfam" id="PF17293">
    <property type="entry name" value="Arm-DNA-bind_5"/>
    <property type="match status" value="1"/>
</dbReference>
<evidence type="ECO:0000313" key="6">
    <source>
        <dbReference type="Proteomes" id="UP000197587"/>
    </source>
</evidence>
<evidence type="ECO:0000313" key="5">
    <source>
        <dbReference type="EMBL" id="OWK97217.1"/>
    </source>
</evidence>
<dbReference type="GO" id="GO:0015074">
    <property type="term" value="P:DNA integration"/>
    <property type="evidence" value="ECO:0007669"/>
    <property type="project" value="InterPro"/>
</dbReference>
<protein>
    <recommendedName>
        <fullName evidence="4">Tyr recombinase domain-containing protein</fullName>
    </recommendedName>
</protein>
<keyword evidence="3" id="KW-0233">DNA recombination</keyword>
<keyword evidence="6" id="KW-1185">Reference proteome</keyword>
<dbReference type="AlphaFoldDB" id="A0A246B734"/>
<dbReference type="PROSITE" id="PS51898">
    <property type="entry name" value="TYR_RECOMBINASE"/>
    <property type="match status" value="1"/>
</dbReference>
<dbReference type="PANTHER" id="PTHR30349:SF64">
    <property type="entry name" value="PROPHAGE INTEGRASE INTD-RELATED"/>
    <property type="match status" value="1"/>
</dbReference>
<dbReference type="PANTHER" id="PTHR30349">
    <property type="entry name" value="PHAGE INTEGRASE-RELATED"/>
    <property type="match status" value="1"/>
</dbReference>
<dbReference type="EMBL" id="JASZ02000035">
    <property type="protein sequence ID" value="OWK97217.1"/>
    <property type="molecule type" value="Genomic_DNA"/>
</dbReference>
<dbReference type="Gene3D" id="1.10.443.10">
    <property type="entry name" value="Intergrase catalytic core"/>
    <property type="match status" value="1"/>
</dbReference>
<dbReference type="InterPro" id="IPR035386">
    <property type="entry name" value="Arm-DNA-bind_5"/>
</dbReference>
<organism evidence="5 6">
    <name type="scientific">Kaistella haifensis DSM 19056</name>
    <dbReference type="NCBI Taxonomy" id="1450526"/>
    <lineage>
        <taxon>Bacteria</taxon>
        <taxon>Pseudomonadati</taxon>
        <taxon>Bacteroidota</taxon>
        <taxon>Flavobacteriia</taxon>
        <taxon>Flavobacteriales</taxon>
        <taxon>Weeksellaceae</taxon>
        <taxon>Chryseobacterium group</taxon>
        <taxon>Kaistella</taxon>
    </lineage>
</organism>